<gene>
    <name evidence="1" type="ORF">AVEN_195623_1</name>
</gene>
<protein>
    <submittedName>
        <fullName evidence="1">Uncharacterized protein</fullName>
    </submittedName>
</protein>
<organism evidence="1 2">
    <name type="scientific">Araneus ventricosus</name>
    <name type="common">Orbweaver spider</name>
    <name type="synonym">Epeira ventricosa</name>
    <dbReference type="NCBI Taxonomy" id="182803"/>
    <lineage>
        <taxon>Eukaryota</taxon>
        <taxon>Metazoa</taxon>
        <taxon>Ecdysozoa</taxon>
        <taxon>Arthropoda</taxon>
        <taxon>Chelicerata</taxon>
        <taxon>Arachnida</taxon>
        <taxon>Araneae</taxon>
        <taxon>Araneomorphae</taxon>
        <taxon>Entelegynae</taxon>
        <taxon>Araneoidea</taxon>
        <taxon>Araneidae</taxon>
        <taxon>Araneus</taxon>
    </lineage>
</organism>
<evidence type="ECO:0000313" key="1">
    <source>
        <dbReference type="EMBL" id="GBL88624.1"/>
    </source>
</evidence>
<dbReference type="AlphaFoldDB" id="A0A4Y2BBZ0"/>
<accession>A0A4Y2BBZ0</accession>
<reference evidence="1 2" key="1">
    <citation type="journal article" date="2019" name="Sci. Rep.">
        <title>Orb-weaving spider Araneus ventricosus genome elucidates the spidroin gene catalogue.</title>
        <authorList>
            <person name="Kono N."/>
            <person name="Nakamura H."/>
            <person name="Ohtoshi R."/>
            <person name="Moran D.A.P."/>
            <person name="Shinohara A."/>
            <person name="Yoshida Y."/>
            <person name="Fujiwara M."/>
            <person name="Mori M."/>
            <person name="Tomita M."/>
            <person name="Arakawa K."/>
        </authorList>
    </citation>
    <scope>NUCLEOTIDE SEQUENCE [LARGE SCALE GENOMIC DNA]</scope>
</reference>
<sequence length="69" mass="8250">MEQRWQAVPLQEGNNPTSQGWFEACFEGIRSIRSRCFFYFRSLTIFLRNLLRKLRGRNENDDSGIAMQY</sequence>
<evidence type="ECO:0000313" key="2">
    <source>
        <dbReference type="Proteomes" id="UP000499080"/>
    </source>
</evidence>
<keyword evidence="2" id="KW-1185">Reference proteome</keyword>
<comment type="caution">
    <text evidence="1">The sequence shown here is derived from an EMBL/GenBank/DDBJ whole genome shotgun (WGS) entry which is preliminary data.</text>
</comment>
<dbReference type="EMBL" id="BGPR01000061">
    <property type="protein sequence ID" value="GBL88624.1"/>
    <property type="molecule type" value="Genomic_DNA"/>
</dbReference>
<name>A0A4Y2BBZ0_ARAVE</name>
<dbReference type="Proteomes" id="UP000499080">
    <property type="component" value="Unassembled WGS sequence"/>
</dbReference>
<proteinExistence type="predicted"/>